<evidence type="ECO:0000313" key="1">
    <source>
        <dbReference type="EMBL" id="SVA39073.1"/>
    </source>
</evidence>
<name>A0A381VHZ9_9ZZZZ</name>
<organism evidence="1">
    <name type="scientific">marine metagenome</name>
    <dbReference type="NCBI Taxonomy" id="408172"/>
    <lineage>
        <taxon>unclassified sequences</taxon>
        <taxon>metagenomes</taxon>
        <taxon>ecological metagenomes</taxon>
    </lineage>
</organism>
<feature type="non-terminal residue" evidence="1">
    <location>
        <position position="1"/>
    </location>
</feature>
<dbReference type="AlphaFoldDB" id="A0A381VHZ9"/>
<protein>
    <submittedName>
        <fullName evidence="1">Uncharacterized protein</fullName>
    </submittedName>
</protein>
<sequence length="403" mass="45678">RKIEITDDGAYRGKKAADMKIDKYGRVMANRLATAEAGTTQYIKMPKENIDWISKHVLETINDNYLACILSGDLDIQYNDKKVVTPHDITLHSDKKLKITTDGNEHNIVCEYYTSDKKLDEETKLSNIVFTTYGKRVKTLYDSTIEATLQDKHKGKVTCIVKCDSLSEFVTAAKEDFRTNPAVTAVIKKAREAFKAFIIDNNMNKGFTQSARGTEVSKQLMTSVFAKLTKMNLERILPSVINRKVRMRSELGKEKGTTTVTAPGAPSGPNHIGSELIPKIQQQSRTNVGFKEGTSQYEKSLAGDLNVRAVRKRVTGLPKIEMNKLGDTEDVIIYNTDRDSFMLNLDRSPFKETFNKDKNQFNIHTRYVVFDWIIGNASTNGELNMTSDELINLYKEYHQDSWL</sequence>
<reference evidence="1" key="1">
    <citation type="submission" date="2018-05" db="EMBL/GenBank/DDBJ databases">
        <authorList>
            <person name="Lanie J.A."/>
            <person name="Ng W.-L."/>
            <person name="Kazmierczak K.M."/>
            <person name="Andrzejewski T.M."/>
            <person name="Davidsen T.M."/>
            <person name="Wayne K.J."/>
            <person name="Tettelin H."/>
            <person name="Glass J.I."/>
            <person name="Rusch D."/>
            <person name="Podicherti R."/>
            <person name="Tsui H.-C.T."/>
            <person name="Winkler M.E."/>
        </authorList>
    </citation>
    <scope>NUCLEOTIDE SEQUENCE</scope>
</reference>
<proteinExistence type="predicted"/>
<accession>A0A381VHZ9</accession>
<gene>
    <name evidence="1" type="ORF">METZ01_LOCUS91927</name>
</gene>
<dbReference type="EMBL" id="UINC01008689">
    <property type="protein sequence ID" value="SVA39073.1"/>
    <property type="molecule type" value="Genomic_DNA"/>
</dbReference>